<organism evidence="2 3">
    <name type="scientific">Entomortierella parvispora</name>
    <dbReference type="NCBI Taxonomy" id="205924"/>
    <lineage>
        <taxon>Eukaryota</taxon>
        <taxon>Fungi</taxon>
        <taxon>Fungi incertae sedis</taxon>
        <taxon>Mucoromycota</taxon>
        <taxon>Mortierellomycotina</taxon>
        <taxon>Mortierellomycetes</taxon>
        <taxon>Mortierellales</taxon>
        <taxon>Mortierellaceae</taxon>
        <taxon>Entomortierella</taxon>
    </lineage>
</organism>
<evidence type="ECO:0000313" key="2">
    <source>
        <dbReference type="EMBL" id="GJJ72622.1"/>
    </source>
</evidence>
<feature type="compositionally biased region" description="Basic and acidic residues" evidence="1">
    <location>
        <begin position="69"/>
        <end position="80"/>
    </location>
</feature>
<dbReference type="Proteomes" id="UP000827284">
    <property type="component" value="Unassembled WGS sequence"/>
</dbReference>
<evidence type="ECO:0000256" key="1">
    <source>
        <dbReference type="SAM" id="MobiDB-lite"/>
    </source>
</evidence>
<comment type="caution">
    <text evidence="2">The sequence shown here is derived from an EMBL/GenBank/DDBJ whole genome shotgun (WGS) entry which is preliminary data.</text>
</comment>
<reference evidence="2" key="1">
    <citation type="submission" date="2021-11" db="EMBL/GenBank/DDBJ databases">
        <authorList>
            <person name="Herlambang A."/>
            <person name="Guo Y."/>
            <person name="Takashima Y."/>
            <person name="Nishizawa T."/>
        </authorList>
    </citation>
    <scope>NUCLEOTIDE SEQUENCE</scope>
    <source>
        <strain evidence="2">E1425</strain>
    </source>
</reference>
<dbReference type="EMBL" id="BQFW01000007">
    <property type="protein sequence ID" value="GJJ72622.1"/>
    <property type="molecule type" value="Genomic_DNA"/>
</dbReference>
<accession>A0A9P3LW17</accession>
<feature type="region of interest" description="Disordered" evidence="1">
    <location>
        <begin position="18"/>
        <end position="115"/>
    </location>
</feature>
<protein>
    <submittedName>
        <fullName evidence="2">Uncharacterized protein</fullName>
    </submittedName>
</protein>
<name>A0A9P3LW17_9FUNG</name>
<evidence type="ECO:0000313" key="3">
    <source>
        <dbReference type="Proteomes" id="UP000827284"/>
    </source>
</evidence>
<proteinExistence type="predicted"/>
<sequence>MPDPLAASIRLSTTKAALEASEFGNMPEKDEKELEIKDNDHKKSQTKREERHLVKDPNYVLKAYYDAGVQREEVPKKSSMTEDDEDNLEDSLDEDGSDTSVATTRDHPRHQKQRH</sequence>
<feature type="compositionally biased region" description="Acidic residues" evidence="1">
    <location>
        <begin position="81"/>
        <end position="97"/>
    </location>
</feature>
<reference evidence="2" key="2">
    <citation type="journal article" date="2022" name="Microbiol. Resour. Announc.">
        <title>Whole-Genome Sequence of Entomortierella parvispora E1425, a Mucoromycotan Fungus Associated with Burkholderiaceae-Related Endosymbiotic Bacteria.</title>
        <authorList>
            <person name="Herlambang A."/>
            <person name="Guo Y."/>
            <person name="Takashima Y."/>
            <person name="Narisawa K."/>
            <person name="Ohta H."/>
            <person name="Nishizawa T."/>
        </authorList>
    </citation>
    <scope>NUCLEOTIDE SEQUENCE</scope>
    <source>
        <strain evidence="2">E1425</strain>
    </source>
</reference>
<gene>
    <name evidence="2" type="ORF">EMPS_04980</name>
</gene>
<keyword evidence="3" id="KW-1185">Reference proteome</keyword>
<feature type="compositionally biased region" description="Basic and acidic residues" evidence="1">
    <location>
        <begin position="27"/>
        <end position="55"/>
    </location>
</feature>
<dbReference type="AlphaFoldDB" id="A0A9P3LW17"/>